<sequence length="282" mass="33433">MMQKIIWISSYPKSGNTWIMFLIANYFFNIERKDNFEIVNKNIIKFPPASLIKKFTTKKELIENPYNISKYWLKAQEQAKINKGNVAFLKNHNALVSVNGNEFTNENFSLASIYIVRDPRDVVVSNAHYSNLAFDKIIQNLCDKSLFYNLSHYHDFPDIEILGSWKFHYISWRDGVPNMPKIIVRYEDLIKDSYSCFYKIINFLSKILNFELDEEQIKFSVENSKFEKLQNNENKFGYIKNNSNTNFFHSGKIQQWKNILNKSQIKTIENTFKEEMELLGYL</sequence>
<protein>
    <recommendedName>
        <fullName evidence="3">Sulfotransferase domain-containing protein</fullName>
    </recommendedName>
</protein>
<dbReference type="InterPro" id="IPR027417">
    <property type="entry name" value="P-loop_NTPase"/>
</dbReference>
<dbReference type="AlphaFoldDB" id="A0A381WVM5"/>
<dbReference type="PANTHER" id="PTHR11783">
    <property type="entry name" value="SULFOTRANSFERASE SULT"/>
    <property type="match status" value="1"/>
</dbReference>
<keyword evidence="2" id="KW-0808">Transferase</keyword>
<dbReference type="Pfam" id="PF00685">
    <property type="entry name" value="Sulfotransfer_1"/>
    <property type="match status" value="1"/>
</dbReference>
<dbReference type="SUPFAM" id="SSF52540">
    <property type="entry name" value="P-loop containing nucleoside triphosphate hydrolases"/>
    <property type="match status" value="1"/>
</dbReference>
<organism evidence="4">
    <name type="scientific">marine metagenome</name>
    <dbReference type="NCBI Taxonomy" id="408172"/>
    <lineage>
        <taxon>unclassified sequences</taxon>
        <taxon>metagenomes</taxon>
        <taxon>ecological metagenomes</taxon>
    </lineage>
</organism>
<accession>A0A381WVM5</accession>
<dbReference type="InterPro" id="IPR000863">
    <property type="entry name" value="Sulfotransferase_dom"/>
</dbReference>
<evidence type="ECO:0000313" key="4">
    <source>
        <dbReference type="EMBL" id="SVA56382.1"/>
    </source>
</evidence>
<feature type="domain" description="Sulfotransferase" evidence="3">
    <location>
        <begin position="6"/>
        <end position="279"/>
    </location>
</feature>
<dbReference type="Gene3D" id="3.40.50.300">
    <property type="entry name" value="P-loop containing nucleotide triphosphate hydrolases"/>
    <property type="match status" value="1"/>
</dbReference>
<evidence type="ECO:0000259" key="3">
    <source>
        <dbReference type="Pfam" id="PF00685"/>
    </source>
</evidence>
<evidence type="ECO:0000256" key="2">
    <source>
        <dbReference type="ARBA" id="ARBA00022679"/>
    </source>
</evidence>
<dbReference type="EMBL" id="UINC01012987">
    <property type="protein sequence ID" value="SVA56382.1"/>
    <property type="molecule type" value="Genomic_DNA"/>
</dbReference>
<evidence type="ECO:0000256" key="1">
    <source>
        <dbReference type="ARBA" id="ARBA00005771"/>
    </source>
</evidence>
<reference evidence="4" key="1">
    <citation type="submission" date="2018-05" db="EMBL/GenBank/DDBJ databases">
        <authorList>
            <person name="Lanie J.A."/>
            <person name="Ng W.-L."/>
            <person name="Kazmierczak K.M."/>
            <person name="Andrzejewski T.M."/>
            <person name="Davidsen T.M."/>
            <person name="Wayne K.J."/>
            <person name="Tettelin H."/>
            <person name="Glass J.I."/>
            <person name="Rusch D."/>
            <person name="Podicherti R."/>
            <person name="Tsui H.-C.T."/>
            <person name="Winkler M.E."/>
        </authorList>
    </citation>
    <scope>NUCLEOTIDE SEQUENCE</scope>
</reference>
<gene>
    <name evidence="4" type="ORF">METZ01_LOCUS109236</name>
</gene>
<comment type="similarity">
    <text evidence="1">Belongs to the sulfotransferase 1 family.</text>
</comment>
<dbReference type="GO" id="GO:0008146">
    <property type="term" value="F:sulfotransferase activity"/>
    <property type="evidence" value="ECO:0007669"/>
    <property type="project" value="InterPro"/>
</dbReference>
<proteinExistence type="inferred from homology"/>
<name>A0A381WVM5_9ZZZZ</name>